<dbReference type="InterPro" id="IPR043129">
    <property type="entry name" value="ATPase_NBD"/>
</dbReference>
<organism evidence="1 2">
    <name type="scientific">Citrobacter freundii</name>
    <dbReference type="NCBI Taxonomy" id="546"/>
    <lineage>
        <taxon>Bacteria</taxon>
        <taxon>Pseudomonadati</taxon>
        <taxon>Pseudomonadota</taxon>
        <taxon>Gammaproteobacteria</taxon>
        <taxon>Enterobacterales</taxon>
        <taxon>Enterobacteriaceae</taxon>
        <taxon>Citrobacter</taxon>
        <taxon>Citrobacter freundii complex</taxon>
    </lineage>
</organism>
<dbReference type="EMBL" id="CBWP010000039">
    <property type="protein sequence ID" value="CDL38118.1"/>
    <property type="molecule type" value="Genomic_DNA"/>
</dbReference>
<dbReference type="Gene3D" id="3.30.420.40">
    <property type="match status" value="1"/>
</dbReference>
<dbReference type="Proteomes" id="UP000019194">
    <property type="component" value="Unassembled WGS sequence"/>
</dbReference>
<evidence type="ECO:0000313" key="2">
    <source>
        <dbReference type="Proteomes" id="UP000019194"/>
    </source>
</evidence>
<dbReference type="Pfam" id="PF00480">
    <property type="entry name" value="ROK"/>
    <property type="match status" value="1"/>
</dbReference>
<comment type="caution">
    <text evidence="1">The sequence shown here is derived from an EMBL/GenBank/DDBJ whole genome shotgun (WGS) entry which is preliminary data.</text>
</comment>
<name>A0A7G2IMR9_CITFR</name>
<reference evidence="1 2" key="1">
    <citation type="submission" date="2013-10" db="EMBL/GenBank/DDBJ databases">
        <title>Antibiotic resistance diversity of beta-lactamase producers in the General Hospital Vienna.</title>
        <authorList>
            <person name="Barisic I."/>
            <person name="Mitteregger D."/>
            <person name="Hirschl A.M."/>
            <person name="Noehammer C."/>
            <person name="Wiesinger-Mayr H."/>
        </authorList>
    </citation>
    <scope>NUCLEOTIDE SEQUENCE [LARGE SCALE GENOMIC DNA]</scope>
    <source>
        <strain evidence="1 2">ISC11</strain>
    </source>
</reference>
<protein>
    <submittedName>
        <fullName evidence="1">N-acetylgalactosamine kinase, ROK-type</fullName>
        <ecNumber evidence="1">2.7.1.157</ecNumber>
    </submittedName>
</protein>
<keyword evidence="1" id="KW-0418">Kinase</keyword>
<keyword evidence="1" id="KW-0808">Transferase</keyword>
<dbReference type="InterPro" id="IPR000600">
    <property type="entry name" value="ROK"/>
</dbReference>
<dbReference type="GO" id="GO:0033858">
    <property type="term" value="F:N-acetylgalactosamine kinase activity"/>
    <property type="evidence" value="ECO:0007669"/>
    <property type="project" value="UniProtKB-EC"/>
</dbReference>
<sequence length="78" mass="9010">MFYGVDIGGTKTEIVAFDKEMQVCWRKRVATPVQDYELFLSTFTSLIDTADWATGTQGKNWHRHARSHGQTYRKITVI</sequence>
<accession>A0A7G2IMR9</accession>
<proteinExistence type="predicted"/>
<dbReference type="AlphaFoldDB" id="A0A7G2IMR9"/>
<dbReference type="EC" id="2.7.1.157" evidence="1"/>
<evidence type="ECO:0000313" key="1">
    <source>
        <dbReference type="EMBL" id="CDL38118.1"/>
    </source>
</evidence>
<dbReference type="SUPFAM" id="SSF53067">
    <property type="entry name" value="Actin-like ATPase domain"/>
    <property type="match status" value="1"/>
</dbReference>